<keyword evidence="4" id="KW-0833">Ubl conjugation pathway</keyword>
<evidence type="ECO:0000256" key="8">
    <source>
        <dbReference type="SAM" id="MobiDB-lite"/>
    </source>
</evidence>
<evidence type="ECO:0000259" key="10">
    <source>
        <dbReference type="Pfam" id="PF12359"/>
    </source>
</evidence>
<keyword evidence="7" id="KW-0175">Coiled coil</keyword>
<keyword evidence="5" id="KW-0378">Hydrolase</keyword>
<feature type="coiled-coil region" evidence="7">
    <location>
        <begin position="2979"/>
        <end position="3006"/>
    </location>
</feature>
<dbReference type="PANTHER" id="PTHR13367">
    <property type="entry name" value="UBIQUITIN THIOESTERASE"/>
    <property type="match status" value="1"/>
</dbReference>
<gene>
    <name evidence="12" type="ORF">TWF730_006344</name>
</gene>
<feature type="compositionally biased region" description="Acidic residues" evidence="8">
    <location>
        <begin position="3343"/>
        <end position="3353"/>
    </location>
</feature>
<protein>
    <recommendedName>
        <fullName evidence="2">ubiquitinyl hydrolase 1</fullName>
        <ecNumber evidence="2">3.4.19.12</ecNumber>
    </recommendedName>
</protein>
<comment type="caution">
    <text evidence="12">The sequence shown here is derived from an EMBL/GenBank/DDBJ whole genome shotgun (WGS) entry which is preliminary data.</text>
</comment>
<keyword evidence="3" id="KW-0645">Protease</keyword>
<organism evidence="12 13">
    <name type="scientific">Orbilia blumenaviensis</name>
    <dbReference type="NCBI Taxonomy" id="1796055"/>
    <lineage>
        <taxon>Eukaryota</taxon>
        <taxon>Fungi</taxon>
        <taxon>Dikarya</taxon>
        <taxon>Ascomycota</taxon>
        <taxon>Pezizomycotina</taxon>
        <taxon>Orbiliomycetes</taxon>
        <taxon>Orbiliales</taxon>
        <taxon>Orbiliaceae</taxon>
        <taxon>Orbilia</taxon>
    </lineage>
</organism>
<dbReference type="Pfam" id="PF12359">
    <property type="entry name" value="DUF3645"/>
    <property type="match status" value="1"/>
</dbReference>
<evidence type="ECO:0000313" key="12">
    <source>
        <dbReference type="EMBL" id="KAK6360193.1"/>
    </source>
</evidence>
<dbReference type="EMBL" id="JAVHNS010000003">
    <property type="protein sequence ID" value="KAK6360193.1"/>
    <property type="molecule type" value="Genomic_DNA"/>
</dbReference>
<evidence type="ECO:0000256" key="2">
    <source>
        <dbReference type="ARBA" id="ARBA00012759"/>
    </source>
</evidence>
<sequence>MPPRKRRLTTAPGIDATGPSRRRRLSRFGARERSPSEDEADGLTPPTEDPTELAVRQRSLFDHIVLNVFLPPKLPDKAIQKSQEREVNYLLLTLLEKAAEEFGNALPPHERSWWGKIRKNLISMVHLYKPDPEQTWLSQERLMQVLKEMESGDFVTLHIRKQNAGVIIRKNDQEAIFELFEASCLAEAVSDCRRRLRCSFPGPSIGMETSVFEDVRFISSVSDFLSFTDGSAPETSDGKGGEVNDVGQTNPAFITHLLTNILRGVGYSEKKRETKICKRVADAVLGSEISVWRRSPLWLVVRVGLQSTLKLKQRPGVDWYKSFQVYFMSKLLQKALDEDLVSQDHLYIMGAKIARRLQKLDGAVLSFVKTEVLTTVEQQSKKLQRSWKQFYYYDAKRISWEPGSLDVVADCRLKLTESRSYLDSVMFGGTSLTPSELAQRPFIPGQFSRIQDPFALREGLLNAELSKASKKDLAVLLMDIEAWVDTGLDAYVARYQRNSDNRAFHKTQEDAVIQMSQLFNEYFFFAVREYEGSPENLSIAFLTGFELWVAIDKVTTSRTPLLARFHPEIGGCDLNCLVLPSRRQMLRLSEVQNYIMKRIEKAEDSGNRKPTFFKDKFYETSFQCLYFDQEPYLQDLLEEVEAAAGAARDEMRSTIKEMNRQHHTIMMEANKLDHELTPTGRHRTAKLCPKCLKEAEAKKLTVGIHEWPLPEDEEDIALTKTMIFELDCPKHFVAWRDTTFKMLINTSAVLQFSETHVETRAHEKLSTYPGLRSFYTDERTTGVMLGSQRRAIVKRHSLPVDEDQVMVSFSFRPRYWYNDTSGGHWVRDFFELKGIWDRRMFSYKLPHSSVYKPLQFALRQSEHSSNDILALQYKCPPKLSLDEFYEYGTLRAGNKIQWLNISKNLRAKSLSLNRKEVSYLILQAAWEAGPVVMGIKNIFLRENHRLFDRTAVIFDILNEVDEIFNSIKTNWREIVTAATLIALTCRCLALIKKEQHALITQAISLTLKLREMVYGWVEDLREKVKLEQEEEKLAEKLQHLMHCAAICRMTYEVPTDHAQELIDGHTHGEDLEEHCNPKHISIYLETAAIIRDNVPARREHVEDYYRYAIDRSNRLSHRWETRIRDFILRDPSPIDLAIEKQWRPHVRKGNWEAAEAPNQHWLRAIIQPVSGDRDVQISLNLLDGQILIDSIPFGRLPQEYTNNQTYDRIFGSDVLVVGPSSLLGMQFETRFPIEGHSVHFALKEDNLIVRTQKDGSVYELIPRTLFGSDMCSPLVEDYVHWLDLGASKIQFRKLGRIWDTQNYEWELSLGSDDPILSRLDNPGVLVVDPGSKSAEQVHQLLSCLEKESEILITTTRSEDSDDMTIIADLGRLNLTFSSKGNNFVCRNFSGFVVDEDQNLGCLHGLVNKLVLRKGNERMALIPFGDIVLKRFSDFTQVSVTHAESYQAYNVDNRLGRLLGNGSITSRLYQLYLHAVTSSPSCQVDTLTGRTGTEEAASLLASGAVKSFQELDKDDIKLLCLIACLTPHRRLGTSRRSRRDEGDGSRPGRIESVIWQDELSFNCQRDIFRVGASQVVQYWMKVKKFLGNGALNELVENDEQDEGDAAIEAGKEDKRIEEGVQRGDELALRRAAYRTEIFYAFLGNTWGVQQDERVDQEDSSEELSILGPDDDGPAPIQDMSYTARDGTIEDEEDRGPQVCQLVKLLTKGMTGMEAPKLWATFENYKVTGIRGHINSVKIRMNDALLKRSVGEIWCSLFNLCRKSSISDDLFTLIFSLGTLMYRDGWDPSIVHALAAAAILPIFQEDIYAIPKGHYDIKQDPYPRREKLEKIIKAYIEPFENSRFFAIPARPNENEQVANARRKTEYMEECGLQRAKLKQHYDDQWPSHGAHPELPANLLSYDLVSAEEVHDDVTNYFNKIHYVCLLKKPIDIIQRQLDNRLTTTACSQRIYTFETFREISPRAVDPVSIEELMDNISAPVLDAVHQAPVTFTKRGLSNAENVQVVQPTLRLARLNSLFRNLMGPRCSQFQKTYAEDLKQSVEALKAFNGNIGSRELPLALGVIQEHVVLWKEHVEALERAMRSRLEPIYFDNRSKVVEGQEALYHAGLWPRVTTFSLLKLLSYHAEDIPDGWKRAVVNYGVALRELGRAERLADLAARGEVLGFWEALADTENPKWDPMEMPEWLLLELENNFCMRDVQAEIAKEMISPRSGNSSVMQLNMGEGKSSVIIPAVATTLADGTKLVRVVVLKPLSREMFNLLRLKLGGLCSRRIYFLPFHRGLDITFQDASLIKSICEECMSDGGILLVQNEHLLSFKLLGLERICMEADNPDIGTGLYETQRWLDKNARDLLDESDEILRVNHTLIYTVGTQQPMSNQPYRWLDLLKVFDVVKEQALKLRSMFPQGFELVLKVENEFPYLRILNPTAAESMMNAIAHELLNSDHPDRQWFATVTPERRTKILNFILKKDFPKEDLVELKETLRGGHMLSAALLFRGLLAYGILRFCLQDKRWRVDYGADFNRTLLAVPFKAKDTPSSASDFAHPEVSLCLTCLSWYNYGLTGGEVKDCLEAVRASDHPEDEYCKWIEGNKDIPEHLQFLKGVNLDNPDEFTEIICPALERNKKVIDFYLQTFVFPRFSKQFPYKLTSSGWDIVETKTHLTSGFSGTNDNKYLLPLSIQQRDLETHQHTNALVLNYLLATENNHFMRAALPRTKQKMSVKELLDAVVGQNPPVSVILDVGAQVLELENEDVAKEWLARASNVNPERWEAAIFFNSKDELCVTDLAGRVELLMTSNFAKQMESCLCYLDDAHTRGTDLQFPLGSRALVTLGPKTTKDRLVQGAMRMRKLGKGHTVIFCAPPDVESEILSLSTSGRSKVENVDILKWALRETCKQTKRNAGLWVGQGINYAQRYAARKNYESTENWDDLRKLLFEQEKSSLADLYGLELPSSEGPTEGIASLNIRDNPTVARITEHCKMFDIENLDEFTDDLDEEQEREVEQEVERERQVERPLPAKALLHQLHKDIRKFVSTGNLPKKSEAVEPATVSLRKTSAREFIRPGSWSTKLLVSRDFARTVEMSTQLEGGRQIDQQDDFIRPVSFILSCIKGTDKKNIVLLIISPYEANELLEKIKDSHHVHLHVYMPRVTKSMPSFEDLRWMNVGKPYKRSWSLPSALLDQLNLFAGQLYFRHSTAYLHTAEWLGLRTFELHPDSEWNEDGFVPLGHRRRQDGGEFRSTFKVSSVPFMQKLVAMRRKGQKSDLSQLGQLLHGRPLRNDQFDEADSDVERIWNDGPVSADESDTADYIEEEVEPLHRSAAATLQAQQQTYDLMNIDEGLAEDRVQFQHGDMGDDEGSGESDNEPLPLIKQESDDESGDDIDRSLFYRESTPIGPDGTLTLMAPPDDDNMEVECCSCYPAVNINILTDDIVVF</sequence>
<reference evidence="12 13" key="1">
    <citation type="submission" date="2019-10" db="EMBL/GenBank/DDBJ databases">
        <authorList>
            <person name="Palmer J.M."/>
        </authorList>
    </citation>
    <scope>NUCLEOTIDE SEQUENCE [LARGE SCALE GENOMIC DNA]</scope>
    <source>
        <strain evidence="12 13">TWF730</strain>
    </source>
</reference>
<dbReference type="Proteomes" id="UP001373714">
    <property type="component" value="Unassembled WGS sequence"/>
</dbReference>
<feature type="region of interest" description="Disordered" evidence="8">
    <location>
        <begin position="1"/>
        <end position="50"/>
    </location>
</feature>
<accession>A0AAV9VF66</accession>
<dbReference type="InterPro" id="IPR022099">
    <property type="entry name" value="DUF3638"/>
</dbReference>
<proteinExistence type="predicted"/>
<feature type="domain" description="DUF3638" evidence="9">
    <location>
        <begin position="2173"/>
        <end position="2396"/>
    </location>
</feature>
<keyword evidence="13" id="KW-1185">Reference proteome</keyword>
<dbReference type="GO" id="GO:0006508">
    <property type="term" value="P:proteolysis"/>
    <property type="evidence" value="ECO:0007669"/>
    <property type="project" value="UniProtKB-KW"/>
</dbReference>
<dbReference type="PANTHER" id="PTHR13367:SF34">
    <property type="match status" value="1"/>
</dbReference>
<dbReference type="Pfam" id="PF12340">
    <property type="entry name" value="DUF3638"/>
    <property type="match status" value="1"/>
</dbReference>
<dbReference type="EC" id="3.4.19.12" evidence="2"/>
<dbReference type="InterPro" id="IPR051346">
    <property type="entry name" value="OTU_Deubiquitinase"/>
</dbReference>
<evidence type="ECO:0000256" key="1">
    <source>
        <dbReference type="ARBA" id="ARBA00000707"/>
    </source>
</evidence>
<dbReference type="InterPro" id="IPR046541">
    <property type="entry name" value="DUF6606"/>
</dbReference>
<evidence type="ECO:0000256" key="3">
    <source>
        <dbReference type="ARBA" id="ARBA00022670"/>
    </source>
</evidence>
<evidence type="ECO:0000256" key="6">
    <source>
        <dbReference type="ARBA" id="ARBA00022807"/>
    </source>
</evidence>
<evidence type="ECO:0000259" key="9">
    <source>
        <dbReference type="Pfam" id="PF12340"/>
    </source>
</evidence>
<feature type="region of interest" description="Disordered" evidence="8">
    <location>
        <begin position="3339"/>
        <end position="3371"/>
    </location>
</feature>
<name>A0AAV9VF66_9PEZI</name>
<dbReference type="GO" id="GO:0004843">
    <property type="term" value="F:cysteine-type deubiquitinase activity"/>
    <property type="evidence" value="ECO:0007669"/>
    <property type="project" value="UniProtKB-EC"/>
</dbReference>
<evidence type="ECO:0000256" key="4">
    <source>
        <dbReference type="ARBA" id="ARBA00022786"/>
    </source>
</evidence>
<evidence type="ECO:0000313" key="13">
    <source>
        <dbReference type="Proteomes" id="UP001373714"/>
    </source>
</evidence>
<evidence type="ECO:0000256" key="7">
    <source>
        <dbReference type="SAM" id="Coils"/>
    </source>
</evidence>
<feature type="domain" description="DUF3645" evidence="10">
    <location>
        <begin position="2518"/>
        <end position="2548"/>
    </location>
</feature>
<evidence type="ECO:0000259" key="11">
    <source>
        <dbReference type="Pfam" id="PF20255"/>
    </source>
</evidence>
<keyword evidence="6" id="KW-0788">Thiol protease</keyword>
<comment type="catalytic activity">
    <reaction evidence="1">
        <text>Thiol-dependent hydrolysis of ester, thioester, amide, peptide and isopeptide bonds formed by the C-terminal Gly of ubiquitin (a 76-residue protein attached to proteins as an intracellular targeting signal).</text>
        <dbReference type="EC" id="3.4.19.12"/>
    </reaction>
</comment>
<dbReference type="Pfam" id="PF20255">
    <property type="entry name" value="DUF6606"/>
    <property type="match status" value="1"/>
</dbReference>
<dbReference type="InterPro" id="IPR022105">
    <property type="entry name" value="DUF3645"/>
</dbReference>
<feature type="domain" description="DUF6606" evidence="11">
    <location>
        <begin position="65"/>
        <end position="333"/>
    </location>
</feature>
<evidence type="ECO:0000256" key="5">
    <source>
        <dbReference type="ARBA" id="ARBA00022801"/>
    </source>
</evidence>